<feature type="region of interest" description="Disordered" evidence="1">
    <location>
        <begin position="244"/>
        <end position="265"/>
    </location>
</feature>
<keyword evidence="2" id="KW-0812">Transmembrane</keyword>
<reference evidence="4 5" key="1">
    <citation type="journal article" date="2023" name="Sci. Data">
        <title>Genome assembly of the Korean intertidal mud-creeper Batillaria attramentaria.</title>
        <authorList>
            <person name="Patra A.K."/>
            <person name="Ho P.T."/>
            <person name="Jun S."/>
            <person name="Lee S.J."/>
            <person name="Kim Y."/>
            <person name="Won Y.J."/>
        </authorList>
    </citation>
    <scope>NUCLEOTIDE SEQUENCE [LARGE SCALE GENOMIC DNA]</scope>
    <source>
        <strain evidence="4">Wonlab-2016</strain>
    </source>
</reference>
<evidence type="ECO:0000313" key="5">
    <source>
        <dbReference type="Proteomes" id="UP001519460"/>
    </source>
</evidence>
<proteinExistence type="predicted"/>
<dbReference type="Gene3D" id="2.60.40.10">
    <property type="entry name" value="Immunoglobulins"/>
    <property type="match status" value="1"/>
</dbReference>
<keyword evidence="2" id="KW-1133">Transmembrane helix</keyword>
<evidence type="ECO:0000313" key="4">
    <source>
        <dbReference type="EMBL" id="KAK7469469.1"/>
    </source>
</evidence>
<name>A0ABD0JB98_9CAEN</name>
<dbReference type="AlphaFoldDB" id="A0ABD0JB98"/>
<dbReference type="Proteomes" id="UP001519460">
    <property type="component" value="Unassembled WGS sequence"/>
</dbReference>
<dbReference type="EMBL" id="JACVVK020000517">
    <property type="protein sequence ID" value="KAK7469469.1"/>
    <property type="molecule type" value="Genomic_DNA"/>
</dbReference>
<accession>A0ABD0JB98</accession>
<feature type="non-terminal residue" evidence="4">
    <location>
        <position position="1"/>
    </location>
</feature>
<feature type="compositionally biased region" description="Polar residues" evidence="1">
    <location>
        <begin position="244"/>
        <end position="254"/>
    </location>
</feature>
<dbReference type="SUPFAM" id="SSF48726">
    <property type="entry name" value="Immunoglobulin"/>
    <property type="match status" value="1"/>
</dbReference>
<evidence type="ECO:0000256" key="1">
    <source>
        <dbReference type="SAM" id="MobiDB-lite"/>
    </source>
</evidence>
<keyword evidence="5" id="KW-1185">Reference proteome</keyword>
<gene>
    <name evidence="4" type="ORF">BaRGS_00036535</name>
</gene>
<dbReference type="InterPro" id="IPR007110">
    <property type="entry name" value="Ig-like_dom"/>
</dbReference>
<evidence type="ECO:0000259" key="3">
    <source>
        <dbReference type="PROSITE" id="PS50835"/>
    </source>
</evidence>
<organism evidence="4 5">
    <name type="scientific">Batillaria attramentaria</name>
    <dbReference type="NCBI Taxonomy" id="370345"/>
    <lineage>
        <taxon>Eukaryota</taxon>
        <taxon>Metazoa</taxon>
        <taxon>Spiralia</taxon>
        <taxon>Lophotrochozoa</taxon>
        <taxon>Mollusca</taxon>
        <taxon>Gastropoda</taxon>
        <taxon>Caenogastropoda</taxon>
        <taxon>Sorbeoconcha</taxon>
        <taxon>Cerithioidea</taxon>
        <taxon>Batillariidae</taxon>
        <taxon>Batillaria</taxon>
    </lineage>
</organism>
<dbReference type="InterPro" id="IPR036179">
    <property type="entry name" value="Ig-like_dom_sf"/>
</dbReference>
<sequence length="265" mass="29093">CAADTSPHVLENCIQWPRAVTQYDKVACTCYSDNAGTLHWKDPQGRELLNTTDVALDLPAGLIKQKDSGRPFSCVMTLQGTPYLNTSYFPLVAYGPSDASITSVYKYAPNDGSSMTLTCTARNVNPMPAFKWQGQMKDAVYLPGSYLSNGTFSQSVIFDPSASQDGDIIKCLVRNSAIPSPTSQAEYILRFQPPGDATVPESRYIGVVVSLCLVLVTSLSLLVLQWLFYRRRLRTALEGRSSEMSSEENLVNTARESRKKHTGGV</sequence>
<feature type="transmembrane region" description="Helical" evidence="2">
    <location>
        <begin position="204"/>
        <end position="228"/>
    </location>
</feature>
<dbReference type="PROSITE" id="PS50835">
    <property type="entry name" value="IG_LIKE"/>
    <property type="match status" value="1"/>
</dbReference>
<comment type="caution">
    <text evidence="4">The sequence shown here is derived from an EMBL/GenBank/DDBJ whole genome shotgun (WGS) entry which is preliminary data.</text>
</comment>
<protein>
    <recommendedName>
        <fullName evidence="3">Ig-like domain-containing protein</fullName>
    </recommendedName>
</protein>
<dbReference type="InterPro" id="IPR013783">
    <property type="entry name" value="Ig-like_fold"/>
</dbReference>
<keyword evidence="2" id="KW-0472">Membrane</keyword>
<evidence type="ECO:0000256" key="2">
    <source>
        <dbReference type="SAM" id="Phobius"/>
    </source>
</evidence>
<feature type="domain" description="Ig-like" evidence="3">
    <location>
        <begin position="96"/>
        <end position="188"/>
    </location>
</feature>